<keyword evidence="4" id="KW-1185">Reference proteome</keyword>
<dbReference type="Gene3D" id="3.40.190.170">
    <property type="entry name" value="Bacterial extracellular solute-binding protein, family 7"/>
    <property type="match status" value="1"/>
</dbReference>
<dbReference type="InterPro" id="IPR018389">
    <property type="entry name" value="DctP_fam"/>
</dbReference>
<dbReference type="RefSeq" id="WP_271092637.1">
    <property type="nucleotide sequence ID" value="NZ_JAPJZH010000031.1"/>
</dbReference>
<evidence type="ECO:0000256" key="2">
    <source>
        <dbReference type="SAM" id="SignalP"/>
    </source>
</evidence>
<dbReference type="PANTHER" id="PTHR33376">
    <property type="match status" value="1"/>
</dbReference>
<sequence>MKKLLEVLAAATVGLALSTAASMATDMKMLTAWGPNHSGTANMAYGYITLVEEMTGGEVSIKPSGPEVVPGGKQLQPVSSGVFDLIYTHGLYHTGTTGIGAAIDAVNGDIEKRRMSGVWDWVDKHYQETQNLKVLSIPTATTGFRFFLKDEMDPNKKLDGMKIRALPSYNKIVGSLGGTAVVIPFGELYSAAEKGVIDGLVWPTVGAVGFKFHEVTPYLAEPAFGTVSYLIMMNLDKWNALDADTQKAMLEAGHKLEQDTVGVFNKLLEEENAMMVEGGAKTTSIGYSLEEANKLFADRAMEVAIEKSGATGEAFRDFVASKGM</sequence>
<comment type="caution">
    <text evidence="3">The sequence shown here is derived from an EMBL/GenBank/DDBJ whole genome shotgun (WGS) entry which is preliminary data.</text>
</comment>
<evidence type="ECO:0000313" key="4">
    <source>
        <dbReference type="Proteomes" id="UP001148313"/>
    </source>
</evidence>
<feature type="chain" id="PRO_5045841008" evidence="2">
    <location>
        <begin position="25"/>
        <end position="324"/>
    </location>
</feature>
<dbReference type="EMBL" id="JAPJZH010000031">
    <property type="protein sequence ID" value="MDA4848761.1"/>
    <property type="molecule type" value="Genomic_DNA"/>
</dbReference>
<proteinExistence type="predicted"/>
<organism evidence="3 4">
    <name type="scientific">Hoeflea poritis</name>
    <dbReference type="NCBI Taxonomy" id="2993659"/>
    <lineage>
        <taxon>Bacteria</taxon>
        <taxon>Pseudomonadati</taxon>
        <taxon>Pseudomonadota</taxon>
        <taxon>Alphaproteobacteria</taxon>
        <taxon>Hyphomicrobiales</taxon>
        <taxon>Rhizobiaceae</taxon>
        <taxon>Hoeflea</taxon>
    </lineage>
</organism>
<reference evidence="3" key="1">
    <citation type="submission" date="2022-11" db="EMBL/GenBank/DDBJ databases">
        <title>Hoeflea poritis sp. nov., isolated from scleractinian coral Porites lutea.</title>
        <authorList>
            <person name="Zhang G."/>
            <person name="Wei Q."/>
            <person name="Cai L."/>
        </authorList>
    </citation>
    <scope>NUCLEOTIDE SEQUENCE</scope>
    <source>
        <strain evidence="3">E7-10</strain>
    </source>
</reference>
<dbReference type="Pfam" id="PF03480">
    <property type="entry name" value="DctP"/>
    <property type="match status" value="1"/>
</dbReference>
<gene>
    <name evidence="3" type="primary">dctP</name>
    <name evidence="3" type="ORF">OOZ53_25640</name>
</gene>
<evidence type="ECO:0000313" key="3">
    <source>
        <dbReference type="EMBL" id="MDA4848761.1"/>
    </source>
</evidence>
<dbReference type="Proteomes" id="UP001148313">
    <property type="component" value="Unassembled WGS sequence"/>
</dbReference>
<dbReference type="PANTHER" id="PTHR33376:SF5">
    <property type="entry name" value="EXTRACYTOPLASMIC SOLUTE RECEPTOR PROTEIN"/>
    <property type="match status" value="1"/>
</dbReference>
<feature type="signal peptide" evidence="2">
    <location>
        <begin position="1"/>
        <end position="24"/>
    </location>
</feature>
<dbReference type="NCBIfam" id="NF037995">
    <property type="entry name" value="TRAP_S1"/>
    <property type="match status" value="1"/>
</dbReference>
<protein>
    <submittedName>
        <fullName evidence="3">TRAP transporter substrate-binding protein DctP</fullName>
    </submittedName>
</protein>
<name>A0ABT4VVN6_9HYPH</name>
<evidence type="ECO:0000256" key="1">
    <source>
        <dbReference type="ARBA" id="ARBA00022729"/>
    </source>
</evidence>
<keyword evidence="1 2" id="KW-0732">Signal</keyword>
<accession>A0ABT4VVN6</accession>
<dbReference type="InterPro" id="IPR038404">
    <property type="entry name" value="TRAP_DctP_sf"/>
</dbReference>